<dbReference type="SUPFAM" id="SSF53756">
    <property type="entry name" value="UDP-Glycosyltransferase/glycogen phosphorylase"/>
    <property type="match status" value="1"/>
</dbReference>
<dbReference type="InterPro" id="IPR001296">
    <property type="entry name" value="Glyco_trans_1"/>
</dbReference>
<reference evidence="4" key="1">
    <citation type="submission" date="2015-02" db="EMBL/GenBank/DDBJ databases">
        <title>Description and complete genome sequence of the first cultured representative of the subdivision 5 of the Verrucomicrobia phylum.</title>
        <authorList>
            <person name="Spring S."/>
            <person name="Bunk B."/>
            <person name="Sproer C."/>
            <person name="Klenk H.-P."/>
        </authorList>
    </citation>
    <scope>NUCLEOTIDE SEQUENCE [LARGE SCALE GENOMIC DNA]</scope>
    <source>
        <strain evidence="4">L21-Fru-AB</strain>
    </source>
</reference>
<dbReference type="KEGG" id="vbl:L21SP4_01197"/>
<keyword evidence="3" id="KW-0328">Glycosyltransferase</keyword>
<dbReference type="PANTHER" id="PTHR12526">
    <property type="entry name" value="GLYCOSYLTRANSFERASE"/>
    <property type="match status" value="1"/>
</dbReference>
<evidence type="ECO:0000259" key="1">
    <source>
        <dbReference type="Pfam" id="PF00534"/>
    </source>
</evidence>
<evidence type="ECO:0000313" key="4">
    <source>
        <dbReference type="Proteomes" id="UP000035268"/>
    </source>
</evidence>
<dbReference type="EMBL" id="CP010904">
    <property type="protein sequence ID" value="AKJ64445.1"/>
    <property type="molecule type" value="Genomic_DNA"/>
</dbReference>
<keyword evidence="4" id="KW-1185">Reference proteome</keyword>
<name>A0A0G3EI09_9BACT</name>
<dbReference type="Pfam" id="PF00534">
    <property type="entry name" value="Glycos_transf_1"/>
    <property type="match status" value="1"/>
</dbReference>
<dbReference type="PANTHER" id="PTHR12526:SF630">
    <property type="entry name" value="GLYCOSYLTRANSFERASE"/>
    <property type="match status" value="1"/>
</dbReference>
<proteinExistence type="predicted"/>
<reference evidence="3 4" key="2">
    <citation type="journal article" date="2016" name="ISME J.">
        <title>Characterization of the first cultured representative of Verrucomicrobia subdivision 5 indicates the proposal of a novel phylum.</title>
        <authorList>
            <person name="Spring S."/>
            <person name="Bunk B."/>
            <person name="Sproer C."/>
            <person name="Schumann P."/>
            <person name="Rohde M."/>
            <person name="Tindall B.J."/>
            <person name="Klenk H.P."/>
        </authorList>
    </citation>
    <scope>NUCLEOTIDE SEQUENCE [LARGE SCALE GENOMIC DNA]</scope>
    <source>
        <strain evidence="3 4">L21-Fru-AB</strain>
    </source>
</reference>
<dbReference type="Pfam" id="PF13439">
    <property type="entry name" value="Glyco_transf_4"/>
    <property type="match status" value="1"/>
</dbReference>
<dbReference type="STRING" id="1307763.L21SP4_01197"/>
<dbReference type="RefSeq" id="WP_201774695.1">
    <property type="nucleotide sequence ID" value="NZ_CP010904.1"/>
</dbReference>
<accession>A0A0G3EI09</accession>
<dbReference type="GO" id="GO:0103011">
    <property type="term" value="F:mannosylfructose-phosphate synthase activity"/>
    <property type="evidence" value="ECO:0007669"/>
    <property type="project" value="UniProtKB-EC"/>
</dbReference>
<evidence type="ECO:0000259" key="2">
    <source>
        <dbReference type="Pfam" id="PF13439"/>
    </source>
</evidence>
<organism evidence="3 4">
    <name type="scientific">Kiritimatiella glycovorans</name>
    <dbReference type="NCBI Taxonomy" id="1307763"/>
    <lineage>
        <taxon>Bacteria</taxon>
        <taxon>Pseudomonadati</taxon>
        <taxon>Kiritimatiellota</taxon>
        <taxon>Kiritimatiellia</taxon>
        <taxon>Kiritimatiellales</taxon>
        <taxon>Kiritimatiellaceae</taxon>
        <taxon>Kiritimatiella</taxon>
    </lineage>
</organism>
<dbReference type="InterPro" id="IPR028098">
    <property type="entry name" value="Glyco_trans_4-like_N"/>
</dbReference>
<evidence type="ECO:0000313" key="3">
    <source>
        <dbReference type="EMBL" id="AKJ64445.1"/>
    </source>
</evidence>
<dbReference type="Proteomes" id="UP000035268">
    <property type="component" value="Chromosome"/>
</dbReference>
<dbReference type="EC" id="2.4.1.246" evidence="3"/>
<feature type="domain" description="Glycosyl transferase family 1" evidence="1">
    <location>
        <begin position="167"/>
        <end position="314"/>
    </location>
</feature>
<gene>
    <name evidence="3" type="primary">mfpsA_1</name>
    <name evidence="3" type="ORF">L21SP4_01197</name>
</gene>
<dbReference type="Gene3D" id="3.40.50.2000">
    <property type="entry name" value="Glycogen Phosphorylase B"/>
    <property type="match status" value="2"/>
</dbReference>
<dbReference type="AlphaFoldDB" id="A0A0G3EI09"/>
<keyword evidence="3" id="KW-0808">Transferase</keyword>
<sequence length="348" mass="38456">MRMTHIMLSKGFGGAERSFVDTALAMSARGHEVQAVCHPAFKGKEKLEGIRGVRVAPVRVLGDWDRLAVRRIRAKLKAFRPSAVHTQLRRAAKLGGRAAAGAGVPVVAKLHNYADLSCYRDVDVLIGTTRHQVDYAREHDWPEDRLRLIPNFSRVPAVEEARVREARTARRLLSYGRYVPKKGFDLLLRAFAALVEEGRDLQLTLGGGGPEQDALSSLARKLGVSDRVRLGVWIDDVSSALDQADLFVLPSRDEPFGIVMLEAMARGIPIVTTKTRGPSEVLADDSAFFASVDSADSLLEAMRTALENPGDAVRRAQCALEWYRRRYCEEAVIPQIEALYRVVAVSES</sequence>
<dbReference type="CDD" id="cd03811">
    <property type="entry name" value="GT4_GT28_WabH-like"/>
    <property type="match status" value="1"/>
</dbReference>
<protein>
    <submittedName>
        <fullName evidence="3">Mannosylfructose-phosphate synthase</fullName>
        <ecNumber evidence="3">2.4.1.246</ecNumber>
    </submittedName>
</protein>
<feature type="domain" description="Glycosyltransferase subfamily 4-like N-terminal" evidence="2">
    <location>
        <begin position="12"/>
        <end position="151"/>
    </location>
</feature>